<accession>A0A7S1RUK8</accession>
<evidence type="ECO:0000256" key="6">
    <source>
        <dbReference type="ARBA" id="ARBA00023002"/>
    </source>
</evidence>
<dbReference type="GO" id="GO:0015979">
    <property type="term" value="P:photosynthesis"/>
    <property type="evidence" value="ECO:0007669"/>
    <property type="project" value="UniProtKB-KW"/>
</dbReference>
<dbReference type="EC" id="1.3.1.33" evidence="3"/>
<evidence type="ECO:0000256" key="2">
    <source>
        <dbReference type="ARBA" id="ARBA00005821"/>
    </source>
</evidence>
<evidence type="ECO:0000256" key="4">
    <source>
        <dbReference type="ARBA" id="ARBA00022531"/>
    </source>
</evidence>
<dbReference type="Pfam" id="PF00106">
    <property type="entry name" value="adh_short"/>
    <property type="match status" value="1"/>
</dbReference>
<dbReference type="EMBL" id="HBGE01088424">
    <property type="protein sequence ID" value="CAD9175888.1"/>
    <property type="molecule type" value="Transcribed_RNA"/>
</dbReference>
<dbReference type="GO" id="GO:0015995">
    <property type="term" value="P:chlorophyll biosynthetic process"/>
    <property type="evidence" value="ECO:0007669"/>
    <property type="project" value="UniProtKB-UniPathway"/>
</dbReference>
<keyword evidence="4" id="KW-0602">Photosynthesis</keyword>
<dbReference type="PANTHER" id="PTHR44419:SF19">
    <property type="entry name" value="PROTOCHLOROPHYLLIDE REDUCTASE A, CHLOROPLASTIC"/>
    <property type="match status" value="1"/>
</dbReference>
<keyword evidence="8" id="KW-0732">Signal</keyword>
<evidence type="ECO:0000256" key="5">
    <source>
        <dbReference type="ARBA" id="ARBA00022857"/>
    </source>
</evidence>
<name>A0A7S1RUK8_ALECA</name>
<dbReference type="InterPro" id="IPR036291">
    <property type="entry name" value="NAD(P)-bd_dom_sf"/>
</dbReference>
<evidence type="ECO:0000256" key="7">
    <source>
        <dbReference type="ARBA" id="ARBA00023171"/>
    </source>
</evidence>
<evidence type="ECO:0000256" key="3">
    <source>
        <dbReference type="ARBA" id="ARBA00012006"/>
    </source>
</evidence>
<proteinExistence type="inferred from homology"/>
<feature type="chain" id="PRO_5030751225" description="protochlorophyllide reductase" evidence="8">
    <location>
        <begin position="18"/>
        <end position="388"/>
    </location>
</feature>
<comment type="pathway">
    <text evidence="1">Porphyrin-containing compound metabolism; chlorophyll biosynthesis.</text>
</comment>
<organism evidence="9">
    <name type="scientific">Alexandrium catenella</name>
    <name type="common">Red tide dinoflagellate</name>
    <name type="synonym">Gonyaulax catenella</name>
    <dbReference type="NCBI Taxonomy" id="2925"/>
    <lineage>
        <taxon>Eukaryota</taxon>
        <taxon>Sar</taxon>
        <taxon>Alveolata</taxon>
        <taxon>Dinophyceae</taxon>
        <taxon>Gonyaulacales</taxon>
        <taxon>Pyrocystaceae</taxon>
        <taxon>Alexandrium</taxon>
    </lineage>
</organism>
<dbReference type="GO" id="GO:0016630">
    <property type="term" value="F:protochlorophyllide reductase activity"/>
    <property type="evidence" value="ECO:0007669"/>
    <property type="project" value="UniProtKB-EC"/>
</dbReference>
<dbReference type="PANTHER" id="PTHR44419">
    <property type="entry name" value="PROTOCHLOROPHYLLIDE REDUCTASE C, CHLOROPLASTIC"/>
    <property type="match status" value="1"/>
</dbReference>
<gene>
    <name evidence="9" type="ORF">ACAT0790_LOCUS52657</name>
</gene>
<evidence type="ECO:0000256" key="1">
    <source>
        <dbReference type="ARBA" id="ARBA00005173"/>
    </source>
</evidence>
<dbReference type="AlphaFoldDB" id="A0A7S1RUK8"/>
<sequence>MFRFGLPLLLLLQAVQGYKWMANFNFPSLMNLRKMQKGSKFGEKKLVVVTGTSSGLGKATAKALLQAGGYHVVGAVRDLEKMAVVSELEGFSAEDFTPMHLDLASFASVESFARELDKLRGDRPVDRLACNAAVYQPTLSYPKWTEDGHEQQLQINYLGHFLLCNLLVEDLQRSFVKPARCVILGTVTASINDKELGGMIPPLADVGDLEGLEEGMRQPITMVDGGKFDGAKAYKDSKVCDVMLMKELHRRYHNSTGIVFSSLYPGCIAETNLFREHYPVFQFLFPVLQRSVTNAYVSEDEAGQRLAKVVADPEYTASGSYYSWGGSSGTGGAGGADAVENTDKSNDRFNNFGSFRTLRPEDIGGEAANDARCKKLWELSEKLVSGTE</sequence>
<reference evidence="9" key="1">
    <citation type="submission" date="2021-01" db="EMBL/GenBank/DDBJ databases">
        <authorList>
            <person name="Corre E."/>
            <person name="Pelletier E."/>
            <person name="Niang G."/>
            <person name="Scheremetjew M."/>
            <person name="Finn R."/>
            <person name="Kale V."/>
            <person name="Holt S."/>
            <person name="Cochrane G."/>
            <person name="Meng A."/>
            <person name="Brown T."/>
            <person name="Cohen L."/>
        </authorList>
    </citation>
    <scope>NUCLEOTIDE SEQUENCE</scope>
    <source>
        <strain evidence="9">OF101</strain>
    </source>
</reference>
<dbReference type="Gene3D" id="3.40.50.720">
    <property type="entry name" value="NAD(P)-binding Rossmann-like Domain"/>
    <property type="match status" value="1"/>
</dbReference>
<dbReference type="UniPathway" id="UPA00668"/>
<dbReference type="SUPFAM" id="SSF51735">
    <property type="entry name" value="NAD(P)-binding Rossmann-fold domains"/>
    <property type="match status" value="1"/>
</dbReference>
<evidence type="ECO:0000313" key="9">
    <source>
        <dbReference type="EMBL" id="CAD9175888.1"/>
    </source>
</evidence>
<keyword evidence="7" id="KW-0149">Chlorophyll biosynthesis</keyword>
<protein>
    <recommendedName>
        <fullName evidence="3">protochlorophyllide reductase</fullName>
        <ecNumber evidence="3">1.3.1.33</ecNumber>
    </recommendedName>
</protein>
<dbReference type="PRINTS" id="PR00081">
    <property type="entry name" value="GDHRDH"/>
</dbReference>
<dbReference type="NCBIfam" id="TIGR01289">
    <property type="entry name" value="LPOR"/>
    <property type="match status" value="1"/>
</dbReference>
<dbReference type="InterPro" id="IPR005979">
    <property type="entry name" value="Prochl_reduct"/>
</dbReference>
<evidence type="ECO:0000256" key="8">
    <source>
        <dbReference type="SAM" id="SignalP"/>
    </source>
</evidence>
<feature type="signal peptide" evidence="8">
    <location>
        <begin position="1"/>
        <end position="17"/>
    </location>
</feature>
<keyword evidence="5" id="KW-0521">NADP</keyword>
<comment type="similarity">
    <text evidence="2">Belongs to the short-chain dehydrogenases/reductases (SDR) family. POR subfamily.</text>
</comment>
<dbReference type="InterPro" id="IPR002347">
    <property type="entry name" value="SDR_fam"/>
</dbReference>
<keyword evidence="6" id="KW-0560">Oxidoreductase</keyword>